<dbReference type="Proteomes" id="UP001500742">
    <property type="component" value="Unassembled WGS sequence"/>
</dbReference>
<dbReference type="SUPFAM" id="SSF46785">
    <property type="entry name" value="Winged helix' DNA-binding domain"/>
    <property type="match status" value="1"/>
</dbReference>
<dbReference type="SUPFAM" id="SSF55811">
    <property type="entry name" value="Nudix"/>
    <property type="match status" value="1"/>
</dbReference>
<sequence>MDKKENSETINPLIDGHLHYLHNVSVDNVIFGYHEKELKVLLQRPQGMAKWQLPGGYIKRTETIGEAARRIAEARTGLTELYLEQFRSFGTPRRTEDEDFTPELLSKVSGFKVPADFWMFDYFVSVGFYTLTEFSRVKPNGDFYMEECEWWPVSELPEMVFDHLEMIKEALKTLRVHIYHHPIGYELLPEKFTLQDIHALYETILDRKLDSRNFTKKLLTTGIIIKLGEQKKMKGHRYPFLYMFDKDKYENALKEMMVLVV</sequence>
<dbReference type="InterPro" id="IPR000086">
    <property type="entry name" value="NUDIX_hydrolase_dom"/>
</dbReference>
<evidence type="ECO:0000259" key="1">
    <source>
        <dbReference type="PROSITE" id="PS51462"/>
    </source>
</evidence>
<keyword evidence="3" id="KW-1185">Reference proteome</keyword>
<dbReference type="PROSITE" id="PS51462">
    <property type="entry name" value="NUDIX"/>
    <property type="match status" value="1"/>
</dbReference>
<gene>
    <name evidence="2" type="ORF">GCM10022210_49120</name>
</gene>
<protein>
    <recommendedName>
        <fullName evidence="1">Nudix hydrolase domain-containing protein</fullName>
    </recommendedName>
</protein>
<proteinExistence type="predicted"/>
<dbReference type="Pfam" id="PF00293">
    <property type="entry name" value="NUDIX"/>
    <property type="match status" value="1"/>
</dbReference>
<dbReference type="Gene3D" id="1.10.10.10">
    <property type="entry name" value="Winged helix-like DNA-binding domain superfamily/Winged helix DNA-binding domain"/>
    <property type="match status" value="1"/>
</dbReference>
<dbReference type="CDD" id="cd18873">
    <property type="entry name" value="NUDIX_NadM_like"/>
    <property type="match status" value="1"/>
</dbReference>
<feature type="domain" description="Nudix hydrolase" evidence="1">
    <location>
        <begin position="21"/>
        <end position="175"/>
    </location>
</feature>
<comment type="caution">
    <text evidence="2">The sequence shown here is derived from an EMBL/GenBank/DDBJ whole genome shotgun (WGS) entry which is preliminary data.</text>
</comment>
<dbReference type="InterPro" id="IPR054105">
    <property type="entry name" value="WHD_NrtR"/>
</dbReference>
<dbReference type="Gene3D" id="3.90.79.10">
    <property type="entry name" value="Nucleoside Triphosphate Pyrophosphohydrolase"/>
    <property type="match status" value="1"/>
</dbReference>
<name>A0ABP7R001_9SPHI</name>
<dbReference type="InterPro" id="IPR036390">
    <property type="entry name" value="WH_DNA-bd_sf"/>
</dbReference>
<dbReference type="EMBL" id="BAAAZC010000031">
    <property type="protein sequence ID" value="GAA3989905.1"/>
    <property type="molecule type" value="Genomic_DNA"/>
</dbReference>
<dbReference type="InterPro" id="IPR015797">
    <property type="entry name" value="NUDIX_hydrolase-like_dom_sf"/>
</dbReference>
<dbReference type="Pfam" id="PF21906">
    <property type="entry name" value="WHD_NrtR"/>
    <property type="match status" value="1"/>
</dbReference>
<dbReference type="PANTHER" id="PTHR43736">
    <property type="entry name" value="ADP-RIBOSE PYROPHOSPHATASE"/>
    <property type="match status" value="1"/>
</dbReference>
<reference evidence="3" key="1">
    <citation type="journal article" date="2019" name="Int. J. Syst. Evol. Microbiol.">
        <title>The Global Catalogue of Microorganisms (GCM) 10K type strain sequencing project: providing services to taxonomists for standard genome sequencing and annotation.</title>
        <authorList>
            <consortium name="The Broad Institute Genomics Platform"/>
            <consortium name="The Broad Institute Genome Sequencing Center for Infectious Disease"/>
            <person name="Wu L."/>
            <person name="Ma J."/>
        </authorList>
    </citation>
    <scope>NUCLEOTIDE SEQUENCE [LARGE SCALE GENOMIC DNA]</scope>
    <source>
        <strain evidence="3">JCM 16601</strain>
    </source>
</reference>
<evidence type="ECO:0000313" key="2">
    <source>
        <dbReference type="EMBL" id="GAA3989905.1"/>
    </source>
</evidence>
<dbReference type="PANTHER" id="PTHR43736:SF4">
    <property type="entry name" value="SLR1690 PROTEIN"/>
    <property type="match status" value="1"/>
</dbReference>
<accession>A0ABP7R001</accession>
<organism evidence="2 3">
    <name type="scientific">Mucilaginibacter dorajii</name>
    <dbReference type="NCBI Taxonomy" id="692994"/>
    <lineage>
        <taxon>Bacteria</taxon>
        <taxon>Pseudomonadati</taxon>
        <taxon>Bacteroidota</taxon>
        <taxon>Sphingobacteriia</taxon>
        <taxon>Sphingobacteriales</taxon>
        <taxon>Sphingobacteriaceae</taxon>
        <taxon>Mucilaginibacter</taxon>
    </lineage>
</organism>
<dbReference type="RefSeq" id="WP_259086851.1">
    <property type="nucleotide sequence ID" value="NZ_BAAAZC010000031.1"/>
</dbReference>
<dbReference type="InterPro" id="IPR036388">
    <property type="entry name" value="WH-like_DNA-bd_sf"/>
</dbReference>
<evidence type="ECO:0000313" key="3">
    <source>
        <dbReference type="Proteomes" id="UP001500742"/>
    </source>
</evidence>